<dbReference type="EMBL" id="AUZY01004452">
    <property type="protein sequence ID" value="EQD63522.1"/>
    <property type="molecule type" value="Genomic_DNA"/>
</dbReference>
<reference evidence="2" key="2">
    <citation type="journal article" date="2014" name="ISME J.">
        <title>Microbial stratification in low pH oxic and suboxic macroscopic growths along an acid mine drainage.</title>
        <authorList>
            <person name="Mendez-Garcia C."/>
            <person name="Mesa V."/>
            <person name="Sprenger R.R."/>
            <person name="Richter M."/>
            <person name="Diez M.S."/>
            <person name="Solano J."/>
            <person name="Bargiela R."/>
            <person name="Golyshina O.V."/>
            <person name="Manteca A."/>
            <person name="Ramos J.L."/>
            <person name="Gallego J.R."/>
            <person name="Llorente I."/>
            <person name="Martins Dos Santos V.A."/>
            <person name="Jensen O.N."/>
            <person name="Pelaez A.I."/>
            <person name="Sanchez J."/>
            <person name="Ferrer M."/>
        </authorList>
    </citation>
    <scope>NUCLEOTIDE SEQUENCE</scope>
</reference>
<evidence type="ECO:0000313" key="2">
    <source>
        <dbReference type="EMBL" id="EQD63522.1"/>
    </source>
</evidence>
<dbReference type="Gene3D" id="3.40.250.10">
    <property type="entry name" value="Rhodanese-like domain"/>
    <property type="match status" value="1"/>
</dbReference>
<name>T1B108_9ZZZZ</name>
<dbReference type="CDD" id="cd00158">
    <property type="entry name" value="RHOD"/>
    <property type="match status" value="1"/>
</dbReference>
<dbReference type="PROSITE" id="PS50206">
    <property type="entry name" value="RHODANESE_3"/>
    <property type="match status" value="1"/>
</dbReference>
<comment type="caution">
    <text evidence="2">The sequence shown here is derived from an EMBL/GenBank/DDBJ whole genome shotgun (WGS) entry which is preliminary data.</text>
</comment>
<dbReference type="AlphaFoldDB" id="T1B108"/>
<evidence type="ECO:0000259" key="1">
    <source>
        <dbReference type="PROSITE" id="PS50206"/>
    </source>
</evidence>
<dbReference type="InterPro" id="IPR036873">
    <property type="entry name" value="Rhodanese-like_dom_sf"/>
</dbReference>
<proteinExistence type="predicted"/>
<feature type="non-terminal residue" evidence="2">
    <location>
        <position position="1"/>
    </location>
</feature>
<organism evidence="2">
    <name type="scientific">mine drainage metagenome</name>
    <dbReference type="NCBI Taxonomy" id="410659"/>
    <lineage>
        <taxon>unclassified sequences</taxon>
        <taxon>metagenomes</taxon>
        <taxon>ecological metagenomes</taxon>
    </lineage>
</organism>
<dbReference type="SUPFAM" id="SSF52821">
    <property type="entry name" value="Rhodanese/Cell cycle control phosphatase"/>
    <property type="match status" value="1"/>
</dbReference>
<sequence length="94" mass="10410">YSNYAAKDLNGPDVIVVDLRSMDKFKSWHPDGSVHATIAEVGALPSKYGKNRTYLFYCSKGLMSAYAASKLASMGLNALYTDENKLKKLIEQTK</sequence>
<gene>
    <name evidence="2" type="ORF">B1B_07007</name>
</gene>
<dbReference type="InterPro" id="IPR001763">
    <property type="entry name" value="Rhodanese-like_dom"/>
</dbReference>
<feature type="domain" description="Rhodanese" evidence="1">
    <location>
        <begin position="10"/>
        <end position="88"/>
    </location>
</feature>
<protein>
    <submittedName>
        <fullName evidence="2">Rhodanese-like domain protein</fullName>
    </submittedName>
</protein>
<dbReference type="Pfam" id="PF00581">
    <property type="entry name" value="Rhodanese"/>
    <property type="match status" value="1"/>
</dbReference>
<accession>T1B108</accession>
<reference evidence="2" key="1">
    <citation type="submission" date="2013-08" db="EMBL/GenBank/DDBJ databases">
        <authorList>
            <person name="Mendez C."/>
            <person name="Richter M."/>
            <person name="Ferrer M."/>
            <person name="Sanchez J."/>
        </authorList>
    </citation>
    <scope>NUCLEOTIDE SEQUENCE</scope>
</reference>